<gene>
    <name evidence="1" type="ORF">HPB50_024652</name>
</gene>
<comment type="caution">
    <text evidence="1">The sequence shown here is derived from an EMBL/GenBank/DDBJ whole genome shotgun (WGS) entry which is preliminary data.</text>
</comment>
<proteinExistence type="predicted"/>
<evidence type="ECO:0000313" key="1">
    <source>
        <dbReference type="EMBL" id="KAH6940087.1"/>
    </source>
</evidence>
<protein>
    <submittedName>
        <fullName evidence="1">Uncharacterized protein</fullName>
    </submittedName>
</protein>
<organism evidence="1 2">
    <name type="scientific">Hyalomma asiaticum</name>
    <name type="common">Tick</name>
    <dbReference type="NCBI Taxonomy" id="266040"/>
    <lineage>
        <taxon>Eukaryota</taxon>
        <taxon>Metazoa</taxon>
        <taxon>Ecdysozoa</taxon>
        <taxon>Arthropoda</taxon>
        <taxon>Chelicerata</taxon>
        <taxon>Arachnida</taxon>
        <taxon>Acari</taxon>
        <taxon>Parasitiformes</taxon>
        <taxon>Ixodida</taxon>
        <taxon>Ixodoidea</taxon>
        <taxon>Ixodidae</taxon>
        <taxon>Hyalomminae</taxon>
        <taxon>Hyalomma</taxon>
    </lineage>
</organism>
<dbReference type="EMBL" id="CM023482">
    <property type="protein sequence ID" value="KAH6940087.1"/>
    <property type="molecule type" value="Genomic_DNA"/>
</dbReference>
<name>A0ACB7T3X8_HYAAI</name>
<reference evidence="1" key="1">
    <citation type="submission" date="2020-05" db="EMBL/GenBank/DDBJ databases">
        <title>Large-scale comparative analyses of tick genomes elucidate their genetic diversity and vector capacities.</title>
        <authorList>
            <person name="Jia N."/>
            <person name="Wang J."/>
            <person name="Shi W."/>
            <person name="Du L."/>
            <person name="Sun Y."/>
            <person name="Zhan W."/>
            <person name="Jiang J."/>
            <person name="Wang Q."/>
            <person name="Zhang B."/>
            <person name="Ji P."/>
            <person name="Sakyi L.B."/>
            <person name="Cui X."/>
            <person name="Yuan T."/>
            <person name="Jiang B."/>
            <person name="Yang W."/>
            <person name="Lam T.T.-Y."/>
            <person name="Chang Q."/>
            <person name="Ding S."/>
            <person name="Wang X."/>
            <person name="Zhu J."/>
            <person name="Ruan X."/>
            <person name="Zhao L."/>
            <person name="Wei J."/>
            <person name="Que T."/>
            <person name="Du C."/>
            <person name="Cheng J."/>
            <person name="Dai P."/>
            <person name="Han X."/>
            <person name="Huang E."/>
            <person name="Gao Y."/>
            <person name="Liu J."/>
            <person name="Shao H."/>
            <person name="Ye R."/>
            <person name="Li L."/>
            <person name="Wei W."/>
            <person name="Wang X."/>
            <person name="Wang C."/>
            <person name="Yang T."/>
            <person name="Huo Q."/>
            <person name="Li W."/>
            <person name="Guo W."/>
            <person name="Chen H."/>
            <person name="Zhou L."/>
            <person name="Ni X."/>
            <person name="Tian J."/>
            <person name="Zhou Y."/>
            <person name="Sheng Y."/>
            <person name="Liu T."/>
            <person name="Pan Y."/>
            <person name="Xia L."/>
            <person name="Li J."/>
            <person name="Zhao F."/>
            <person name="Cao W."/>
        </authorList>
    </citation>
    <scope>NUCLEOTIDE SEQUENCE</scope>
    <source>
        <strain evidence="1">Hyas-2018</strain>
    </source>
</reference>
<sequence length="329" mass="37280">MKRIELALRQCSQAPSVASATNLLALLPGEVSDVITCLSREAFESYDEVKEALLRRYKLSPEAFRQRFRYAKRGNESHVDFAFRLKADLVEWLKGEDVYDDRDKVVECIALEQFYRCIEDDVKLWLQDKLGEVQLNKAAELAEEYYTRRNLHSRAVRVEKAERKEGFPRKPDERKPFPNRNLRKDPIAYMALTRSQARKLSQELDLVPCSKTSPPKAAELRDLGCESTAPRTEDSRAGLLEQPVARAVSVVSVGGESEVAPLGETGTTLSPQPTAGPDWRLQLADARGPKRGYKRSKPRSDERERLKKSRVVIAPQCEPNKLSAPVPKM</sequence>
<accession>A0ACB7T3X8</accession>
<dbReference type="Proteomes" id="UP000821845">
    <property type="component" value="Chromosome 2"/>
</dbReference>
<keyword evidence="2" id="KW-1185">Reference proteome</keyword>
<evidence type="ECO:0000313" key="2">
    <source>
        <dbReference type="Proteomes" id="UP000821845"/>
    </source>
</evidence>